<feature type="transmembrane region" description="Helical" evidence="1">
    <location>
        <begin position="27"/>
        <end position="60"/>
    </location>
</feature>
<name>A0A291T9J4_9FIRM</name>
<keyword evidence="1" id="KW-1133">Transmembrane helix</keyword>
<keyword evidence="1" id="KW-0472">Membrane</keyword>
<evidence type="ECO:0000313" key="2">
    <source>
        <dbReference type="EMBL" id="ATL89651.1"/>
    </source>
</evidence>
<dbReference type="AlphaFoldDB" id="A0A291T9J4"/>
<organism evidence="2 3">
    <name type="scientific">Faecalibacterium prausnitzii</name>
    <dbReference type="NCBI Taxonomy" id="853"/>
    <lineage>
        <taxon>Bacteria</taxon>
        <taxon>Bacillati</taxon>
        <taxon>Bacillota</taxon>
        <taxon>Clostridia</taxon>
        <taxon>Eubacteriales</taxon>
        <taxon>Oscillospiraceae</taxon>
        <taxon>Faecalibacterium</taxon>
    </lineage>
</organism>
<protein>
    <submittedName>
        <fullName evidence="2">Uncharacterized protein</fullName>
    </submittedName>
</protein>
<evidence type="ECO:0000256" key="1">
    <source>
        <dbReference type="SAM" id="Phobius"/>
    </source>
</evidence>
<proteinExistence type="predicted"/>
<sequence>MSIANATRRFEQRFDAKAERFIWHHPLLGSISIFVGMPLLVLACVCISTIVIAFPMAWLLGWL</sequence>
<gene>
    <name evidence="2" type="ORF">CRH10_04705</name>
</gene>
<accession>A0A291T9J4</accession>
<dbReference type="RefSeq" id="WP_098923156.1">
    <property type="nucleotide sequence ID" value="NZ_CP023819.1"/>
</dbReference>
<keyword evidence="1" id="KW-0812">Transmembrane</keyword>
<dbReference type="Proteomes" id="UP000223709">
    <property type="component" value="Chromosome"/>
</dbReference>
<evidence type="ECO:0000313" key="3">
    <source>
        <dbReference type="Proteomes" id="UP000223709"/>
    </source>
</evidence>
<reference evidence="2 3" key="1">
    <citation type="submission" date="2017-10" db="EMBL/GenBank/DDBJ databases">
        <title>Complete Genome Sequence of Faecalibacterium prausnitzii isolated from the gut of healthy adult Indian.</title>
        <authorList>
            <person name="Bag S."/>
            <person name="Ghosh T.S."/>
            <person name="Das B."/>
        </authorList>
    </citation>
    <scope>NUCLEOTIDE SEQUENCE [LARGE SCALE GENOMIC DNA]</scope>
    <source>
        <strain evidence="2 3">Indica</strain>
    </source>
</reference>
<dbReference type="EMBL" id="CP023819">
    <property type="protein sequence ID" value="ATL89651.1"/>
    <property type="molecule type" value="Genomic_DNA"/>
</dbReference>